<dbReference type="Pfam" id="PF10343">
    <property type="entry name" value="Q_salvage"/>
    <property type="match status" value="1"/>
</dbReference>
<dbReference type="HOGENOM" id="CLU_053189_0_0_1"/>
<keyword evidence="1" id="KW-0378">Hydrolase</keyword>
<dbReference type="InterPro" id="IPR019438">
    <property type="entry name" value="Q_salvage"/>
</dbReference>
<dbReference type="EMBL" id="KN833694">
    <property type="protein sequence ID" value="KIK27903.1"/>
    <property type="molecule type" value="Genomic_DNA"/>
</dbReference>
<dbReference type="PANTHER" id="PTHR21314">
    <property type="entry name" value="QUEUOSINE 5'-PHOSPHATE N-GLYCOSYLASE_HYDROLASE-RELATED"/>
    <property type="match status" value="1"/>
</dbReference>
<evidence type="ECO:0000256" key="1">
    <source>
        <dbReference type="RuleBase" id="RU365002"/>
    </source>
</evidence>
<sequence length="421" mass="46400">MSSREHRVPLPNSSYVSEVKRTCSALRESQKIEVSTIVIKRLLFSPSFCSSFKRVSGYHGLNFPLIFPSVLSEVNFLSVLSLLNFGSGYRVPLHRQTGRGAWDGIRALMFGLYLSSSTGQGDLLSAKGMQTISEQQIADLMSINLYVEQPHSGIPGMSISTLGGPLYDFVKLIATTLRETGQILEDLGDPNLGTFVVRSLREVDVANNSADPNAGVDVILSKLVGAFPAFRDMAMIDEQPVYCFKKALFLIHAIVIRFGNSNMPPFPLPNSSQIPVFTDNVLPSILVHLGVVDLSRSTAHGLHAIFPDASDKAKVNSRLALPPPLPNPHPQTGPDSEKSLPTEGPVLNEEQAYILRAAALDACERIVQVARSLDENCLKADQKWIQNITLPELDLWLWAVAKDRADYRALERFVLRDTVFF</sequence>
<dbReference type="Proteomes" id="UP000054018">
    <property type="component" value="Unassembled WGS sequence"/>
</dbReference>
<dbReference type="EC" id="3.2.2.-" evidence="1"/>
<keyword evidence="4" id="KW-1185">Reference proteome</keyword>
<dbReference type="GO" id="GO:0006400">
    <property type="term" value="P:tRNA modification"/>
    <property type="evidence" value="ECO:0007669"/>
    <property type="project" value="TreeGrafter"/>
</dbReference>
<reference evidence="3 4" key="1">
    <citation type="submission" date="2014-04" db="EMBL/GenBank/DDBJ databases">
        <authorList>
            <consortium name="DOE Joint Genome Institute"/>
            <person name="Kuo A."/>
            <person name="Kohler A."/>
            <person name="Costa M.D."/>
            <person name="Nagy L.G."/>
            <person name="Floudas D."/>
            <person name="Copeland A."/>
            <person name="Barry K.W."/>
            <person name="Cichocki N."/>
            <person name="Veneault-Fourrey C."/>
            <person name="LaButti K."/>
            <person name="Lindquist E.A."/>
            <person name="Lipzen A."/>
            <person name="Lundell T."/>
            <person name="Morin E."/>
            <person name="Murat C."/>
            <person name="Sun H."/>
            <person name="Tunlid A."/>
            <person name="Henrissat B."/>
            <person name="Grigoriev I.V."/>
            <person name="Hibbett D.S."/>
            <person name="Martin F."/>
            <person name="Nordberg H.P."/>
            <person name="Cantor M.N."/>
            <person name="Hua S.X."/>
        </authorList>
    </citation>
    <scope>NUCLEOTIDE SEQUENCE [LARGE SCALE GENOMIC DNA]</scope>
    <source>
        <strain evidence="3 4">441</strain>
    </source>
</reference>
<dbReference type="AlphaFoldDB" id="A0A0D0A763"/>
<protein>
    <recommendedName>
        <fullName evidence="1">Queuosine 5'-phosphate N-glycosylase/hydrolase</fullName>
        <ecNumber evidence="1">3.2.2.-</ecNumber>
    </recommendedName>
    <alternativeName>
        <fullName evidence="1">Queuosine-nucleotide N-glycosylase/hydrolase</fullName>
    </alternativeName>
</protein>
<comment type="function">
    <text evidence="1">Catalyzes the hydrolysis of queuosine 5'-phosphate, releasing the nucleobase queuine (q). Is required for salvage of queuine from exogenous queuosine (Q) that is imported and then converted to queuosine 5'-phosphate intracellularly.</text>
</comment>
<dbReference type="PANTHER" id="PTHR21314:SF1">
    <property type="entry name" value="QUEUOSINE SALVAGE PROTEIN"/>
    <property type="match status" value="1"/>
</dbReference>
<evidence type="ECO:0000313" key="3">
    <source>
        <dbReference type="EMBL" id="KIK27903.1"/>
    </source>
</evidence>
<proteinExistence type="inferred from homology"/>
<evidence type="ECO:0000256" key="2">
    <source>
        <dbReference type="SAM" id="MobiDB-lite"/>
    </source>
</evidence>
<name>A0A0D0A763_9AGAM</name>
<organism evidence="3 4">
    <name type="scientific">Pisolithus microcarpus 441</name>
    <dbReference type="NCBI Taxonomy" id="765257"/>
    <lineage>
        <taxon>Eukaryota</taxon>
        <taxon>Fungi</taxon>
        <taxon>Dikarya</taxon>
        <taxon>Basidiomycota</taxon>
        <taxon>Agaricomycotina</taxon>
        <taxon>Agaricomycetes</taxon>
        <taxon>Agaricomycetidae</taxon>
        <taxon>Boletales</taxon>
        <taxon>Sclerodermatineae</taxon>
        <taxon>Pisolithaceae</taxon>
        <taxon>Pisolithus</taxon>
    </lineage>
</organism>
<feature type="region of interest" description="Disordered" evidence="2">
    <location>
        <begin position="318"/>
        <end position="343"/>
    </location>
</feature>
<dbReference type="OrthoDB" id="416777at2759"/>
<gene>
    <name evidence="3" type="ORF">PISMIDRAFT_674217</name>
</gene>
<feature type="compositionally biased region" description="Pro residues" evidence="2">
    <location>
        <begin position="321"/>
        <end position="331"/>
    </location>
</feature>
<evidence type="ECO:0000313" key="4">
    <source>
        <dbReference type="Proteomes" id="UP000054018"/>
    </source>
</evidence>
<comment type="catalytic activity">
    <reaction evidence="1">
        <text>queuosine 5'-phosphate + H2O = queuine + D-ribose 5-phosphate</text>
        <dbReference type="Rhea" id="RHEA:75387"/>
        <dbReference type="ChEBI" id="CHEBI:15377"/>
        <dbReference type="ChEBI" id="CHEBI:17433"/>
        <dbReference type="ChEBI" id="CHEBI:78346"/>
        <dbReference type="ChEBI" id="CHEBI:194371"/>
    </reaction>
    <physiologicalReaction direction="left-to-right" evidence="1">
        <dbReference type="Rhea" id="RHEA:75388"/>
    </physiologicalReaction>
</comment>
<comment type="similarity">
    <text evidence="1">Belongs to the QNG1 protein family.</text>
</comment>
<reference evidence="4" key="2">
    <citation type="submission" date="2015-01" db="EMBL/GenBank/DDBJ databases">
        <title>Evolutionary Origins and Diversification of the Mycorrhizal Mutualists.</title>
        <authorList>
            <consortium name="DOE Joint Genome Institute"/>
            <consortium name="Mycorrhizal Genomics Consortium"/>
            <person name="Kohler A."/>
            <person name="Kuo A."/>
            <person name="Nagy L.G."/>
            <person name="Floudas D."/>
            <person name="Copeland A."/>
            <person name="Barry K.W."/>
            <person name="Cichocki N."/>
            <person name="Veneault-Fourrey C."/>
            <person name="LaButti K."/>
            <person name="Lindquist E.A."/>
            <person name="Lipzen A."/>
            <person name="Lundell T."/>
            <person name="Morin E."/>
            <person name="Murat C."/>
            <person name="Riley R."/>
            <person name="Ohm R."/>
            <person name="Sun H."/>
            <person name="Tunlid A."/>
            <person name="Henrissat B."/>
            <person name="Grigoriev I.V."/>
            <person name="Hibbett D.S."/>
            <person name="Martin F."/>
        </authorList>
    </citation>
    <scope>NUCLEOTIDE SEQUENCE [LARGE SCALE GENOMIC DNA]</scope>
    <source>
        <strain evidence="4">441</strain>
    </source>
</reference>
<accession>A0A0D0A763</accession>
<dbReference type="GO" id="GO:0016787">
    <property type="term" value="F:hydrolase activity"/>
    <property type="evidence" value="ECO:0007669"/>
    <property type="project" value="UniProtKB-KW"/>
</dbReference>